<keyword evidence="2 5" id="KW-0500">Molybdenum</keyword>
<dbReference type="InterPro" id="IPR016208">
    <property type="entry name" value="Ald_Oxase/xanthine_DH-like"/>
</dbReference>
<proteinExistence type="inferred from homology"/>
<dbReference type="InterPro" id="IPR037165">
    <property type="entry name" value="AldOxase/xan_DH_Mopterin-bd_sf"/>
</dbReference>
<comment type="cofactor">
    <cofactor evidence="5">
        <name>Mo-molybdopterin</name>
        <dbReference type="ChEBI" id="CHEBI:71302"/>
    </cofactor>
    <text evidence="5">Binds 1 Mo-molybdopterin (Mo-MPT) cofactor per subunit.</text>
</comment>
<dbReference type="GO" id="GO:0071949">
    <property type="term" value="F:FAD binding"/>
    <property type="evidence" value="ECO:0007669"/>
    <property type="project" value="InterPro"/>
</dbReference>
<accession>A0A150GQ81</accession>
<feature type="binding site" evidence="4">
    <location>
        <position position="270"/>
    </location>
    <ligand>
        <name>FAD</name>
        <dbReference type="ChEBI" id="CHEBI:57692"/>
    </ligand>
</feature>
<evidence type="ECO:0000256" key="3">
    <source>
        <dbReference type="ARBA" id="ARBA00023002"/>
    </source>
</evidence>
<feature type="compositionally biased region" description="Low complexity" evidence="6">
    <location>
        <begin position="995"/>
        <end position="1008"/>
    </location>
</feature>
<keyword evidence="4" id="KW-0285">Flavoprotein</keyword>
<dbReference type="GO" id="GO:0016491">
    <property type="term" value="F:oxidoreductase activity"/>
    <property type="evidence" value="ECO:0007669"/>
    <property type="project" value="UniProtKB-KW"/>
</dbReference>
<gene>
    <name evidence="8" type="ORF">GPECTOR_11g84</name>
</gene>
<dbReference type="InterPro" id="IPR046867">
    <property type="entry name" value="AldOxase/xan_DH_MoCoBD2"/>
</dbReference>
<keyword evidence="9" id="KW-1185">Reference proteome</keyword>
<dbReference type="Gene3D" id="3.30.465.10">
    <property type="match status" value="1"/>
</dbReference>
<dbReference type="STRING" id="33097.A0A150GQ81"/>
<dbReference type="Pfam" id="PF20256">
    <property type="entry name" value="MoCoBD_2"/>
    <property type="match status" value="1"/>
</dbReference>
<dbReference type="Gene3D" id="3.30.390.50">
    <property type="entry name" value="CO dehydrogenase flavoprotein, C-terminal domain"/>
    <property type="match status" value="1"/>
</dbReference>
<sequence length="1120" mass="111782">MAWCGTGSLADIEDLGQALGAPAAAAATAATPPADEELALGNGQLLKVPKSLESLLAEAACLAASDASSAPAGPGRGGSAASWRLVAGNTGHGVFKDWPASESVLLSVTEVPELLELKLVEASYGPPGRPQLLIGAGVTLEQLAARLERLAAGEAGAEAAVGGGGAAAVRQWAAETCAHLRRIAGRHVRNSATVGGNLALTAERGLPSDVATLLGAAGAEVELRLVSTDAATHGSLVRADLMAFLASGAAAAADGQASGAVVPPGCAYILTAVRVPLPSGPEARFWSQRVAERYSNAAAIANAAISVTLAAGDHGGGGAVVAAVRIVVGVRTPPAGPVLQHNAAKSADAAALLLDGWRCFRAVAAEAALLGKPATTASVAAALAAAELTAVAAGTAATVAEGLVAQGLMACLGLAPPTAGADGADSNGDMAAAAPLSRLPPPSLVNGSQVYPDPVPELEPVTHPVPKYGSKLQASGTALYTEDTPVHDGALYGAFVLASRAGAVLAGLDASPALALPGVVRCISAADLSSLDLSAAGSSGVVNRHDAAVGMGGTVPEPVFLDTGSVVGFAGQAVGLVLATSPWAAQRGAKAVAVQYDADSVPAPVMSIQDAVRAGSFYPLGALLAPMGMAKGGSYGGTSVIAAAGGPAGGAAVDAALAAAGAPSAAAAAAAALGAPAPATPAAPAETEAIPSAATGGAVRVVSGRYGTPSQLHFYMETQSAVAWPDEDGCVVVHSSCQGTDMIQAAVATMLGLPLNKVIARCRRVGGGFGGKATLARRVAAAAASAAVITRRQVRLQVPRNDDFVMNGGRCDGDVSYVAVVREEAPAGSDAADEGGATRGSTNRLRLSALDLHVVLRGGAYMDIAWLDAMGMLNAITGLYDIPAFRAEVALARCNLPPRTAVRAPGEAVGTLIIEQIMEHVAAELGVDPETFRQDNFLSAPKPQPEPEPAAPEATPAPTSAVQGTSEEQATVSKKGDAAAGQESSKPVVTAVSEPAKPAPQASADAAPVTPPPQLPPIRMPLGKLIPARMFTLPVLWEKLQRQADWEGIKAEVAAFNAANPWHKRGVAMLPARYGMYRGRKPAYVSLLADGSVQVATHGIEMGQGLFTKVAQCVKLGGAG</sequence>
<feature type="domain" description="FAD-binding PCMH-type" evidence="7">
    <location>
        <begin position="38"/>
        <end position="280"/>
    </location>
</feature>
<feature type="compositionally biased region" description="Polar residues" evidence="6">
    <location>
        <begin position="960"/>
        <end position="972"/>
    </location>
</feature>
<dbReference type="PANTHER" id="PTHR11908:SF132">
    <property type="entry name" value="ALDEHYDE OXIDASE 1-RELATED"/>
    <property type="match status" value="1"/>
</dbReference>
<dbReference type="InterPro" id="IPR016166">
    <property type="entry name" value="FAD-bd_PCMH"/>
</dbReference>
<evidence type="ECO:0000256" key="1">
    <source>
        <dbReference type="ARBA" id="ARBA00006849"/>
    </source>
</evidence>
<dbReference type="InterPro" id="IPR008274">
    <property type="entry name" value="AldOxase/xan_DH_MoCoBD1"/>
</dbReference>
<feature type="binding site" evidence="5">
    <location>
        <position position="769"/>
    </location>
    <ligand>
        <name>Mo-molybdopterin</name>
        <dbReference type="ChEBI" id="CHEBI:71302"/>
    </ligand>
    <ligandPart>
        <name>Mo</name>
        <dbReference type="ChEBI" id="CHEBI:28685"/>
    </ligandPart>
</feature>
<keyword evidence="3" id="KW-0560">Oxidoreductase</keyword>
<dbReference type="SUPFAM" id="SSF54665">
    <property type="entry name" value="CO dehydrogenase molybdoprotein N-domain-like"/>
    <property type="match status" value="1"/>
</dbReference>
<dbReference type="FunFam" id="3.30.365.10:FF:000001">
    <property type="entry name" value="Xanthine dehydrogenase oxidase"/>
    <property type="match status" value="1"/>
</dbReference>
<feature type="region of interest" description="Disordered" evidence="6">
    <location>
        <begin position="934"/>
        <end position="1015"/>
    </location>
</feature>
<dbReference type="SUPFAM" id="SSF56176">
    <property type="entry name" value="FAD-binding/transporter-associated domain-like"/>
    <property type="match status" value="1"/>
</dbReference>
<evidence type="ECO:0000256" key="2">
    <source>
        <dbReference type="ARBA" id="ARBA00022505"/>
    </source>
</evidence>
<reference evidence="9" key="1">
    <citation type="journal article" date="2016" name="Nat. Commun.">
        <title>The Gonium pectorale genome demonstrates co-option of cell cycle regulation during the evolution of multicellularity.</title>
        <authorList>
            <person name="Hanschen E.R."/>
            <person name="Marriage T.N."/>
            <person name="Ferris P.J."/>
            <person name="Hamaji T."/>
            <person name="Toyoda A."/>
            <person name="Fujiyama A."/>
            <person name="Neme R."/>
            <person name="Noguchi H."/>
            <person name="Minakuchi Y."/>
            <person name="Suzuki M."/>
            <person name="Kawai-Toyooka H."/>
            <person name="Smith D.R."/>
            <person name="Sparks H."/>
            <person name="Anderson J."/>
            <person name="Bakaric R."/>
            <person name="Luria V."/>
            <person name="Karger A."/>
            <person name="Kirschner M.W."/>
            <person name="Durand P.M."/>
            <person name="Michod R.E."/>
            <person name="Nozaki H."/>
            <person name="Olson B.J."/>
        </authorList>
    </citation>
    <scope>NUCLEOTIDE SEQUENCE [LARGE SCALE GENOMIC DNA]</scope>
    <source>
        <strain evidence="9">NIES-2863</strain>
    </source>
</reference>
<dbReference type="Pfam" id="PF01315">
    <property type="entry name" value="Ald_Xan_dh_C"/>
    <property type="match status" value="1"/>
</dbReference>
<comment type="similarity">
    <text evidence="1">Belongs to the xanthine dehydrogenase family.</text>
</comment>
<dbReference type="InterPro" id="IPR000674">
    <property type="entry name" value="Ald_Oxase/Xan_DH_a/b"/>
</dbReference>
<keyword evidence="4" id="KW-0274">FAD</keyword>
<dbReference type="Pfam" id="PF02738">
    <property type="entry name" value="MoCoBD_1"/>
    <property type="match status" value="2"/>
</dbReference>
<organism evidence="8 9">
    <name type="scientific">Gonium pectorale</name>
    <name type="common">Green alga</name>
    <dbReference type="NCBI Taxonomy" id="33097"/>
    <lineage>
        <taxon>Eukaryota</taxon>
        <taxon>Viridiplantae</taxon>
        <taxon>Chlorophyta</taxon>
        <taxon>core chlorophytes</taxon>
        <taxon>Chlorophyceae</taxon>
        <taxon>CS clade</taxon>
        <taxon>Chlamydomonadales</taxon>
        <taxon>Volvocaceae</taxon>
        <taxon>Gonium</taxon>
    </lineage>
</organism>
<evidence type="ECO:0000256" key="4">
    <source>
        <dbReference type="PIRSR" id="PIRSR000127-2"/>
    </source>
</evidence>
<dbReference type="GO" id="GO:0005506">
    <property type="term" value="F:iron ion binding"/>
    <property type="evidence" value="ECO:0007669"/>
    <property type="project" value="InterPro"/>
</dbReference>
<dbReference type="Gene3D" id="3.90.1170.50">
    <property type="entry name" value="Aldehyde oxidase/xanthine dehydrogenase, a/b hammerhead"/>
    <property type="match status" value="1"/>
</dbReference>
<dbReference type="Gene3D" id="3.30.365.10">
    <property type="entry name" value="Aldehyde oxidase/xanthine dehydrogenase, molybdopterin binding domain"/>
    <property type="match status" value="3"/>
</dbReference>
<dbReference type="InterPro" id="IPR016169">
    <property type="entry name" value="FAD-bd_PCMH_sub2"/>
</dbReference>
<feature type="binding site" evidence="5">
    <location>
        <position position="903"/>
    </location>
    <ligand>
        <name>Mo-molybdopterin</name>
        <dbReference type="ChEBI" id="CHEBI:71302"/>
    </ligand>
    <ligandPart>
        <name>Mo</name>
        <dbReference type="ChEBI" id="CHEBI:28685"/>
    </ligandPart>
</feature>
<dbReference type="InterPro" id="IPR036856">
    <property type="entry name" value="Ald_Oxase/Xan_DH_a/b_sf"/>
</dbReference>
<dbReference type="AlphaFoldDB" id="A0A150GQ81"/>
<dbReference type="PROSITE" id="PS51387">
    <property type="entry name" value="FAD_PCMH"/>
    <property type="match status" value="1"/>
</dbReference>
<evidence type="ECO:0000259" key="7">
    <source>
        <dbReference type="PROSITE" id="PS51387"/>
    </source>
</evidence>
<evidence type="ECO:0000313" key="9">
    <source>
        <dbReference type="Proteomes" id="UP000075714"/>
    </source>
</evidence>
<evidence type="ECO:0000256" key="5">
    <source>
        <dbReference type="PIRSR" id="PIRSR000127-3"/>
    </source>
</evidence>
<comment type="caution">
    <text evidence="8">The sequence shown here is derived from an EMBL/GenBank/DDBJ whole genome shotgun (WGS) entry which is preliminary data.</text>
</comment>
<dbReference type="PANTHER" id="PTHR11908">
    <property type="entry name" value="XANTHINE DEHYDROGENASE"/>
    <property type="match status" value="1"/>
</dbReference>
<dbReference type="SUPFAM" id="SSF56003">
    <property type="entry name" value="Molybdenum cofactor-binding domain"/>
    <property type="match status" value="2"/>
</dbReference>
<dbReference type="OrthoDB" id="542112at2759"/>
<evidence type="ECO:0000256" key="6">
    <source>
        <dbReference type="SAM" id="MobiDB-lite"/>
    </source>
</evidence>
<dbReference type="Proteomes" id="UP000075714">
    <property type="component" value="Unassembled WGS sequence"/>
</dbReference>
<dbReference type="InterPro" id="IPR036318">
    <property type="entry name" value="FAD-bd_PCMH-like_sf"/>
</dbReference>
<dbReference type="Pfam" id="PF00941">
    <property type="entry name" value="FAD_binding_5"/>
    <property type="match status" value="1"/>
</dbReference>
<protein>
    <recommendedName>
        <fullName evidence="7">FAD-binding PCMH-type domain-containing protein</fullName>
    </recommendedName>
</protein>
<dbReference type="EMBL" id="LSYV01000012">
    <property type="protein sequence ID" value="KXZ51961.1"/>
    <property type="molecule type" value="Genomic_DNA"/>
</dbReference>
<feature type="binding site" evidence="5">
    <location>
        <position position="738"/>
    </location>
    <ligand>
        <name>Mo-molybdopterin</name>
        <dbReference type="ChEBI" id="CHEBI:71302"/>
    </ligand>
    <ligandPart>
        <name>Mo</name>
        <dbReference type="ChEBI" id="CHEBI:28685"/>
    </ligandPart>
</feature>
<name>A0A150GQ81_GONPE</name>
<dbReference type="SMART" id="SM01008">
    <property type="entry name" value="Ald_Xan_dh_C"/>
    <property type="match status" value="1"/>
</dbReference>
<feature type="binding site" evidence="4">
    <location>
        <position position="289"/>
    </location>
    <ligand>
        <name>FAD</name>
        <dbReference type="ChEBI" id="CHEBI:57692"/>
    </ligand>
</feature>
<dbReference type="PIRSF" id="PIRSF000127">
    <property type="entry name" value="Xanthine_DH"/>
    <property type="match status" value="1"/>
</dbReference>
<evidence type="ECO:0000313" key="8">
    <source>
        <dbReference type="EMBL" id="KXZ51961.1"/>
    </source>
</evidence>
<dbReference type="InterPro" id="IPR002346">
    <property type="entry name" value="Mopterin_DH_FAD-bd"/>
</dbReference>
<keyword evidence="5" id="KW-0479">Metal-binding</keyword>
<comment type="cofactor">
    <cofactor evidence="4">
        <name>FAD</name>
        <dbReference type="ChEBI" id="CHEBI:57692"/>
    </cofactor>
</comment>
<feature type="binding site" evidence="4">
    <location>
        <position position="209"/>
    </location>
    <ligand>
        <name>FAD</name>
        <dbReference type="ChEBI" id="CHEBI:57692"/>
    </ligand>
</feature>